<evidence type="ECO:0000256" key="1">
    <source>
        <dbReference type="ARBA" id="ARBA00002966"/>
    </source>
</evidence>
<dbReference type="PANTHER" id="PTHR34369">
    <property type="entry name" value="PHOTOSYSTEM II 10 KDA POLYPEPTIDE, CHLOROPLASTIC"/>
    <property type="match status" value="1"/>
</dbReference>
<evidence type="ECO:0000256" key="13">
    <source>
        <dbReference type="SAM" id="Phobius"/>
    </source>
</evidence>
<comment type="similarity">
    <text evidence="3">Belongs to the psbR family.</text>
</comment>
<evidence type="ECO:0000256" key="2">
    <source>
        <dbReference type="ARBA" id="ARBA00004334"/>
    </source>
</evidence>
<dbReference type="Pfam" id="PF04725">
    <property type="entry name" value="PsbR"/>
    <property type="match status" value="1"/>
</dbReference>
<evidence type="ECO:0000256" key="8">
    <source>
        <dbReference type="ARBA" id="ARBA00022946"/>
    </source>
</evidence>
<keyword evidence="6" id="KW-0602">Photosynthesis</keyword>
<comment type="function">
    <text evidence="1">Associated with the oxygen-evolving complex of photosystem II.</text>
</comment>
<evidence type="ECO:0000256" key="7">
    <source>
        <dbReference type="ARBA" id="ARBA00022640"/>
    </source>
</evidence>
<accession>A0AAN7FIX4</accession>
<dbReference type="AlphaFoldDB" id="A0AAN7FIX4"/>
<dbReference type="GO" id="GO:0015979">
    <property type="term" value="P:photosynthesis"/>
    <property type="evidence" value="ECO:0007669"/>
    <property type="project" value="UniProtKB-KW"/>
</dbReference>
<comment type="subcellular location">
    <subcellularLocation>
        <location evidence="2">Plastid</location>
        <location evidence="2">Chloroplast thylakoid membrane</location>
    </subcellularLocation>
</comment>
<evidence type="ECO:0000256" key="12">
    <source>
        <dbReference type="SAM" id="MobiDB-lite"/>
    </source>
</evidence>
<evidence type="ECO:0000256" key="10">
    <source>
        <dbReference type="ARBA" id="ARBA00023136"/>
    </source>
</evidence>
<evidence type="ECO:0000256" key="3">
    <source>
        <dbReference type="ARBA" id="ARBA00006659"/>
    </source>
</evidence>
<dbReference type="EMBL" id="JAXUIC010000004">
    <property type="protein sequence ID" value="KAK4594525.1"/>
    <property type="molecule type" value="Genomic_DNA"/>
</dbReference>
<evidence type="ECO:0000256" key="11">
    <source>
        <dbReference type="ARBA" id="ARBA00023276"/>
    </source>
</evidence>
<gene>
    <name evidence="14" type="ORF">RGQ29_018272</name>
</gene>
<protein>
    <recommendedName>
        <fullName evidence="4">Photosystem II 10 kDa polypeptide, chloroplastic</fullName>
    </recommendedName>
</protein>
<keyword evidence="13" id="KW-1133">Transmembrane helix</keyword>
<keyword evidence="10 13" id="KW-0472">Membrane</keyword>
<dbReference type="PANTHER" id="PTHR34369:SF7">
    <property type="entry name" value="PHOTOSYSTEM II 10 KDA POLYPEPTIDE, CHLOROPLASTIC"/>
    <property type="match status" value="1"/>
</dbReference>
<dbReference type="GO" id="GO:0009654">
    <property type="term" value="C:photosystem II oxygen evolving complex"/>
    <property type="evidence" value="ECO:0007669"/>
    <property type="project" value="InterPro"/>
</dbReference>
<proteinExistence type="inferred from homology"/>
<keyword evidence="13" id="KW-0812">Transmembrane</keyword>
<keyword evidence="8" id="KW-0809">Transit peptide</keyword>
<feature type="compositionally biased region" description="Basic and acidic residues" evidence="12">
    <location>
        <begin position="56"/>
        <end position="65"/>
    </location>
</feature>
<evidence type="ECO:0000256" key="6">
    <source>
        <dbReference type="ARBA" id="ARBA00022531"/>
    </source>
</evidence>
<keyword evidence="9" id="KW-0793">Thylakoid</keyword>
<keyword evidence="7" id="KW-0934">Plastid</keyword>
<evidence type="ECO:0000256" key="9">
    <source>
        <dbReference type="ARBA" id="ARBA00023078"/>
    </source>
</evidence>
<keyword evidence="5" id="KW-0150">Chloroplast</keyword>
<keyword evidence="15" id="KW-1185">Reference proteome</keyword>
<evidence type="ECO:0000313" key="15">
    <source>
        <dbReference type="Proteomes" id="UP001324115"/>
    </source>
</evidence>
<feature type="region of interest" description="Disordered" evidence="12">
    <location>
        <begin position="41"/>
        <end position="68"/>
    </location>
</feature>
<feature type="transmembrane region" description="Helical" evidence="13">
    <location>
        <begin position="110"/>
        <end position="129"/>
    </location>
</feature>
<dbReference type="Proteomes" id="UP001324115">
    <property type="component" value="Unassembled WGS sequence"/>
</dbReference>
<comment type="caution">
    <text evidence="14">The sequence shown here is derived from an EMBL/GenBank/DDBJ whole genome shotgun (WGS) entry which is preliminary data.</text>
</comment>
<reference evidence="14 15" key="1">
    <citation type="journal article" date="2023" name="G3 (Bethesda)">
        <title>A haplotype-resolved chromosome-scale genome for Quercus rubra L. provides insights into the genetics of adaptive traits for red oak species.</title>
        <authorList>
            <person name="Kapoor B."/>
            <person name="Jenkins J."/>
            <person name="Schmutz J."/>
            <person name="Zhebentyayeva T."/>
            <person name="Kuelheim C."/>
            <person name="Coggeshall M."/>
            <person name="Heim C."/>
            <person name="Lasky J.R."/>
            <person name="Leites L."/>
            <person name="Islam-Faridi N."/>
            <person name="Romero-Severson J."/>
            <person name="DeLeo V.L."/>
            <person name="Lucas S.M."/>
            <person name="Lazic D."/>
            <person name="Gailing O."/>
            <person name="Carlson J."/>
            <person name="Staton M."/>
        </authorList>
    </citation>
    <scope>NUCLEOTIDE SEQUENCE [LARGE SCALE GENOMIC DNA]</scope>
    <source>
        <strain evidence="14">Pseudo-F2</strain>
    </source>
</reference>
<name>A0AAN7FIX4_QUERU</name>
<keyword evidence="11" id="KW-0604">Photosystem II</keyword>
<evidence type="ECO:0000313" key="14">
    <source>
        <dbReference type="EMBL" id="KAK4594525.1"/>
    </source>
</evidence>
<dbReference type="GO" id="GO:0009535">
    <property type="term" value="C:chloroplast thylakoid membrane"/>
    <property type="evidence" value="ECO:0007669"/>
    <property type="project" value="UniProtKB-SubCell"/>
</dbReference>
<organism evidence="14 15">
    <name type="scientific">Quercus rubra</name>
    <name type="common">Northern red oak</name>
    <name type="synonym">Quercus borealis</name>
    <dbReference type="NCBI Taxonomy" id="3512"/>
    <lineage>
        <taxon>Eukaryota</taxon>
        <taxon>Viridiplantae</taxon>
        <taxon>Streptophyta</taxon>
        <taxon>Embryophyta</taxon>
        <taxon>Tracheophyta</taxon>
        <taxon>Spermatophyta</taxon>
        <taxon>Magnoliopsida</taxon>
        <taxon>eudicotyledons</taxon>
        <taxon>Gunneridae</taxon>
        <taxon>Pentapetalae</taxon>
        <taxon>rosids</taxon>
        <taxon>fabids</taxon>
        <taxon>Fagales</taxon>
        <taxon>Fagaceae</taxon>
        <taxon>Quercus</taxon>
    </lineage>
</organism>
<evidence type="ECO:0000256" key="5">
    <source>
        <dbReference type="ARBA" id="ARBA00022528"/>
    </source>
</evidence>
<evidence type="ECO:0000256" key="4">
    <source>
        <dbReference type="ARBA" id="ARBA00018725"/>
    </source>
</evidence>
<dbReference type="InterPro" id="IPR006814">
    <property type="entry name" value="PSII_PsbR"/>
</dbReference>
<sequence>MAASVMASVSLKPSPFTVEKSAVRALPSLARTSSLKVQASKKIKTDTPYGPGGGMKLRDGLDASGRKGKGKGVYQFVDKYGANVDGYSPIYDTNDWAPSGDVYVGGTTGLAIWAVTLAALLAGGALLVYSTSALSQ</sequence>